<dbReference type="Proteomes" id="UP001321700">
    <property type="component" value="Unassembled WGS sequence"/>
</dbReference>
<evidence type="ECO:0000256" key="1">
    <source>
        <dbReference type="SAM" id="SignalP"/>
    </source>
</evidence>
<sequence>MKIKRVLTAIALAASALGASATTTVGGISFADNAFADALYYSFGSYTTSGGTLAQVLTDTNPGTYAYSRTPGASLLLGFTDNNVFNGAGADLAVFELGIADSVKVSFGAQTLSFQTVATGYTAGGYALNVALVDFSAFGIANGANLQYQSIGFDTVAPGGTVPSISLVGALHVAAVPEPETYAMLLAGLGAIGALVRRRKRA</sequence>
<accession>A0ABU3KND5</accession>
<keyword evidence="1" id="KW-0732">Signal</keyword>
<protein>
    <submittedName>
        <fullName evidence="3">PEP-CTERM sorting domain-containing protein</fullName>
    </submittedName>
</protein>
<dbReference type="InterPro" id="IPR013424">
    <property type="entry name" value="Ice-binding_C"/>
</dbReference>
<feature type="signal peptide" evidence="1">
    <location>
        <begin position="1"/>
        <end position="21"/>
    </location>
</feature>
<reference evidence="3 4" key="1">
    <citation type="submission" date="2023-08" db="EMBL/GenBank/DDBJ databases">
        <title>Rhodoferax potami sp. nov. and Rhodoferax mekongensis sp. nov., isolated from the Mekong River in Thailand.</title>
        <authorList>
            <person name="Kitikhun S."/>
            <person name="Charoenyingcharoen P."/>
            <person name="Siriarchawattana P."/>
            <person name="Likhitrattanapisal S."/>
            <person name="Nilsakha T."/>
            <person name="Chanpet A."/>
            <person name="Rattanawaree P."/>
            <person name="Ingsriswang S."/>
        </authorList>
    </citation>
    <scope>NUCLEOTIDE SEQUENCE [LARGE SCALE GENOMIC DNA]</scope>
    <source>
        <strain evidence="3 4">TBRC 17660</strain>
    </source>
</reference>
<gene>
    <name evidence="3" type="ORF">RAE19_11020</name>
</gene>
<organism evidence="3 4">
    <name type="scientific">Rhodoferax potami</name>
    <dbReference type="NCBI Taxonomy" id="3068338"/>
    <lineage>
        <taxon>Bacteria</taxon>
        <taxon>Pseudomonadati</taxon>
        <taxon>Pseudomonadota</taxon>
        <taxon>Betaproteobacteria</taxon>
        <taxon>Burkholderiales</taxon>
        <taxon>Comamonadaceae</taxon>
        <taxon>Rhodoferax</taxon>
    </lineage>
</organism>
<feature type="domain" description="Ice-binding protein C-terminal" evidence="2">
    <location>
        <begin position="175"/>
        <end position="199"/>
    </location>
</feature>
<dbReference type="Pfam" id="PF07589">
    <property type="entry name" value="PEP-CTERM"/>
    <property type="match status" value="1"/>
</dbReference>
<feature type="chain" id="PRO_5046039825" evidence="1">
    <location>
        <begin position="22"/>
        <end position="202"/>
    </location>
</feature>
<evidence type="ECO:0000313" key="4">
    <source>
        <dbReference type="Proteomes" id="UP001321700"/>
    </source>
</evidence>
<proteinExistence type="predicted"/>
<keyword evidence="4" id="KW-1185">Reference proteome</keyword>
<name>A0ABU3KND5_9BURK</name>
<dbReference type="RefSeq" id="WP_313874931.1">
    <property type="nucleotide sequence ID" value="NZ_JAVBIK010000001.1"/>
</dbReference>
<comment type="caution">
    <text evidence="3">The sequence shown here is derived from an EMBL/GenBank/DDBJ whole genome shotgun (WGS) entry which is preliminary data.</text>
</comment>
<evidence type="ECO:0000259" key="2">
    <source>
        <dbReference type="Pfam" id="PF07589"/>
    </source>
</evidence>
<dbReference type="EMBL" id="JAVBIK010000001">
    <property type="protein sequence ID" value="MDT7519237.1"/>
    <property type="molecule type" value="Genomic_DNA"/>
</dbReference>
<dbReference type="NCBIfam" id="TIGR02595">
    <property type="entry name" value="PEP_CTERM"/>
    <property type="match status" value="1"/>
</dbReference>
<evidence type="ECO:0000313" key="3">
    <source>
        <dbReference type="EMBL" id="MDT7519237.1"/>
    </source>
</evidence>